<evidence type="ECO:0000313" key="1">
    <source>
        <dbReference type="EMBL" id="OZG57670.1"/>
    </source>
</evidence>
<protein>
    <submittedName>
        <fullName evidence="1">Uncharacterized protein</fullName>
    </submittedName>
</protein>
<dbReference type="EMBL" id="MWWV01000007">
    <property type="protein sequence ID" value="OZG57670.1"/>
    <property type="molecule type" value="Genomic_DNA"/>
</dbReference>
<evidence type="ECO:0000313" key="2">
    <source>
        <dbReference type="Proteomes" id="UP000216444"/>
    </source>
</evidence>
<sequence>MEFAMSRIDILRFISDEFFGAGSSDHTVRVTVTMPLNGSGDEDSSTSIDPIH</sequence>
<dbReference type="AlphaFoldDB" id="A0A261FER4"/>
<gene>
    <name evidence="1" type="ORF">BTIS_1323</name>
</gene>
<comment type="caution">
    <text evidence="1">The sequence shown here is derived from an EMBL/GenBank/DDBJ whole genome shotgun (WGS) entry which is preliminary data.</text>
</comment>
<accession>A0A261FER4</accession>
<organism evidence="1 2">
    <name type="scientific">Bifidobacterium tissieri</name>
    <dbReference type="NCBI Taxonomy" id="1630162"/>
    <lineage>
        <taxon>Bacteria</taxon>
        <taxon>Bacillati</taxon>
        <taxon>Actinomycetota</taxon>
        <taxon>Actinomycetes</taxon>
        <taxon>Bifidobacteriales</taxon>
        <taxon>Bifidobacteriaceae</taxon>
        <taxon>Bifidobacterium</taxon>
    </lineage>
</organism>
<name>A0A261FER4_9BIFI</name>
<keyword evidence="2" id="KW-1185">Reference proteome</keyword>
<dbReference type="Proteomes" id="UP000216444">
    <property type="component" value="Unassembled WGS sequence"/>
</dbReference>
<reference evidence="1 2" key="1">
    <citation type="journal article" date="2017" name="BMC Genomics">
        <title>Comparative genomic and phylogenomic analyses of the Bifidobacteriaceae family.</title>
        <authorList>
            <person name="Lugli G.A."/>
            <person name="Milani C."/>
            <person name="Turroni F."/>
            <person name="Duranti S."/>
            <person name="Mancabelli L."/>
            <person name="Mangifesta M."/>
            <person name="Ferrario C."/>
            <person name="Modesto M."/>
            <person name="Mattarelli P."/>
            <person name="Jiri K."/>
            <person name="van Sinderen D."/>
            <person name="Ventura M."/>
        </authorList>
    </citation>
    <scope>NUCLEOTIDE SEQUENCE [LARGE SCALE GENOMIC DNA]</scope>
    <source>
        <strain evidence="1 2">DSM 100201</strain>
    </source>
</reference>
<proteinExistence type="predicted"/>